<keyword evidence="2" id="KW-1185">Reference proteome</keyword>
<comment type="caution">
    <text evidence="1">The sequence shown here is derived from an EMBL/GenBank/DDBJ whole genome shotgun (WGS) entry which is preliminary data.</text>
</comment>
<reference evidence="1" key="1">
    <citation type="submission" date="2022-01" db="EMBL/GenBank/DDBJ databases">
        <title>Genome Sequence Resource for Two Populations of Ditylenchus destructor, the Migratory Endoparasitic Phytonematode.</title>
        <authorList>
            <person name="Zhang H."/>
            <person name="Lin R."/>
            <person name="Xie B."/>
        </authorList>
    </citation>
    <scope>NUCLEOTIDE SEQUENCE</scope>
    <source>
        <strain evidence="1">BazhouSP</strain>
    </source>
</reference>
<dbReference type="AlphaFoldDB" id="A0AAD4MIH5"/>
<evidence type="ECO:0000313" key="2">
    <source>
        <dbReference type="Proteomes" id="UP001201812"/>
    </source>
</evidence>
<organism evidence="1 2">
    <name type="scientific">Ditylenchus destructor</name>
    <dbReference type="NCBI Taxonomy" id="166010"/>
    <lineage>
        <taxon>Eukaryota</taxon>
        <taxon>Metazoa</taxon>
        <taxon>Ecdysozoa</taxon>
        <taxon>Nematoda</taxon>
        <taxon>Chromadorea</taxon>
        <taxon>Rhabditida</taxon>
        <taxon>Tylenchina</taxon>
        <taxon>Tylenchomorpha</taxon>
        <taxon>Sphaerularioidea</taxon>
        <taxon>Anguinidae</taxon>
        <taxon>Anguininae</taxon>
        <taxon>Ditylenchus</taxon>
    </lineage>
</organism>
<accession>A0AAD4MIH5</accession>
<gene>
    <name evidence="1" type="ORF">DdX_19046</name>
</gene>
<protein>
    <submittedName>
        <fullName evidence="1">Uncharacterized protein</fullName>
    </submittedName>
</protein>
<dbReference type="EMBL" id="JAKKPZ010000328">
    <property type="protein sequence ID" value="KAI1696434.1"/>
    <property type="molecule type" value="Genomic_DNA"/>
</dbReference>
<sequence>MNSKAKELLINICAEIKEAVLSNDSFQTTLSKIDQLHAALQNETTNKIAATENCVNASIDDQTKLQHERPEKTRSL</sequence>
<proteinExistence type="predicted"/>
<dbReference type="Proteomes" id="UP001201812">
    <property type="component" value="Unassembled WGS sequence"/>
</dbReference>
<name>A0AAD4MIH5_9BILA</name>
<evidence type="ECO:0000313" key="1">
    <source>
        <dbReference type="EMBL" id="KAI1696434.1"/>
    </source>
</evidence>